<dbReference type="Proteomes" id="UP000239757">
    <property type="component" value="Unassembled WGS sequence"/>
</dbReference>
<evidence type="ECO:0000313" key="2">
    <source>
        <dbReference type="Proteomes" id="UP000239757"/>
    </source>
</evidence>
<organism evidence="1 2">
    <name type="scientific">Gossypium barbadense</name>
    <name type="common">Sea Island cotton</name>
    <name type="synonym">Hibiscus barbadensis</name>
    <dbReference type="NCBI Taxonomy" id="3634"/>
    <lineage>
        <taxon>Eukaryota</taxon>
        <taxon>Viridiplantae</taxon>
        <taxon>Streptophyta</taxon>
        <taxon>Embryophyta</taxon>
        <taxon>Tracheophyta</taxon>
        <taxon>Spermatophyta</taxon>
        <taxon>Magnoliopsida</taxon>
        <taxon>eudicotyledons</taxon>
        <taxon>Gunneridae</taxon>
        <taxon>Pentapetalae</taxon>
        <taxon>rosids</taxon>
        <taxon>malvids</taxon>
        <taxon>Malvales</taxon>
        <taxon>Malvaceae</taxon>
        <taxon>Malvoideae</taxon>
        <taxon>Gossypium</taxon>
    </lineage>
</organism>
<protein>
    <submittedName>
        <fullName evidence="1">Uncharacterized protein</fullName>
    </submittedName>
</protein>
<sequence>MFVSFAGTGRRGGVRGCAGAGTDVAGVRLRREERTLGFLFLKCFGSIGPCKFGYGATWRRTRLCWRGYGRSWGSAAA</sequence>
<proteinExistence type="predicted"/>
<dbReference type="EMBL" id="KZ662873">
    <property type="protein sequence ID" value="PPS18061.1"/>
    <property type="molecule type" value="Genomic_DNA"/>
</dbReference>
<reference evidence="1 2" key="1">
    <citation type="submission" date="2015-01" db="EMBL/GenBank/DDBJ databases">
        <title>Genome of allotetraploid Gossypium barbadense reveals genomic plasticity and fiber elongation in cotton evolution.</title>
        <authorList>
            <person name="Chen X."/>
            <person name="Liu X."/>
            <person name="Zhao B."/>
            <person name="Zheng H."/>
            <person name="Hu Y."/>
            <person name="Lu G."/>
            <person name="Yang C."/>
            <person name="Chen J."/>
            <person name="Shan C."/>
            <person name="Zhang L."/>
            <person name="Zhou Y."/>
            <person name="Wang L."/>
            <person name="Guo W."/>
            <person name="Bai Y."/>
            <person name="Ruan J."/>
            <person name="Shangguan X."/>
            <person name="Mao Y."/>
            <person name="Jiang J."/>
            <person name="Zhu Y."/>
            <person name="Lei J."/>
            <person name="Kang H."/>
            <person name="Chen S."/>
            <person name="He X."/>
            <person name="Wang R."/>
            <person name="Wang Y."/>
            <person name="Chen J."/>
            <person name="Wang L."/>
            <person name="Yu S."/>
            <person name="Wang B."/>
            <person name="Wei J."/>
            <person name="Song S."/>
            <person name="Lu X."/>
            <person name="Gao Z."/>
            <person name="Gu W."/>
            <person name="Deng X."/>
            <person name="Ma D."/>
            <person name="Wang S."/>
            <person name="Liang W."/>
            <person name="Fang L."/>
            <person name="Cai C."/>
            <person name="Zhu X."/>
            <person name="Zhou B."/>
            <person name="Zhang Y."/>
            <person name="Chen Z."/>
            <person name="Xu S."/>
            <person name="Zhu R."/>
            <person name="Wang S."/>
            <person name="Zhang T."/>
            <person name="Zhao G."/>
        </authorList>
    </citation>
    <scope>NUCLEOTIDE SEQUENCE [LARGE SCALE GENOMIC DNA]</scope>
    <source>
        <strain evidence="2">cv. Xinhai21</strain>
        <tissue evidence="1">Leaf</tissue>
    </source>
</reference>
<dbReference type="AlphaFoldDB" id="A0A2P5YR88"/>
<name>A0A2P5YR88_GOSBA</name>
<evidence type="ECO:0000313" key="1">
    <source>
        <dbReference type="EMBL" id="PPS18061.1"/>
    </source>
</evidence>
<gene>
    <name evidence="1" type="ORF">GOBAR_AA02505</name>
</gene>
<accession>A0A2P5YR88</accession>